<accession>A0A5C8M4R2</accession>
<evidence type="ECO:0000259" key="3">
    <source>
        <dbReference type="Pfam" id="PF08125"/>
    </source>
</evidence>
<dbReference type="InterPro" id="IPR050988">
    <property type="entry name" value="Mannitol_DH/Oxidoreductase"/>
</dbReference>
<dbReference type="Pfam" id="PF08125">
    <property type="entry name" value="Mannitol_dh_C"/>
    <property type="match status" value="1"/>
</dbReference>
<dbReference type="Proteomes" id="UP000321814">
    <property type="component" value="Unassembled WGS sequence"/>
</dbReference>
<evidence type="ECO:0000259" key="2">
    <source>
        <dbReference type="Pfam" id="PF01232"/>
    </source>
</evidence>
<proteinExistence type="predicted"/>
<dbReference type="InterPro" id="IPR013328">
    <property type="entry name" value="6PGD_dom2"/>
</dbReference>
<dbReference type="PRINTS" id="PR00084">
    <property type="entry name" value="MTLDHDRGNASE"/>
</dbReference>
<gene>
    <name evidence="4" type="ORF">FU839_01245</name>
</gene>
<keyword evidence="1" id="KW-0560">Oxidoreductase</keyword>
<dbReference type="Pfam" id="PF01232">
    <property type="entry name" value="Mannitol_dh"/>
    <property type="match status" value="1"/>
</dbReference>
<feature type="domain" description="Mannitol dehydrogenase C-terminal" evidence="3">
    <location>
        <begin position="285"/>
        <end position="478"/>
    </location>
</feature>
<dbReference type="InterPro" id="IPR008927">
    <property type="entry name" value="6-PGluconate_DH-like_C_sf"/>
</dbReference>
<comment type="caution">
    <text evidence="4">The sequence shown here is derived from an EMBL/GenBank/DDBJ whole genome shotgun (WGS) entry which is preliminary data.</text>
</comment>
<dbReference type="PANTHER" id="PTHR43362">
    <property type="entry name" value="MANNITOL DEHYDROGENASE DSF1-RELATED"/>
    <property type="match status" value="1"/>
</dbReference>
<evidence type="ECO:0000256" key="1">
    <source>
        <dbReference type="ARBA" id="ARBA00023002"/>
    </source>
</evidence>
<dbReference type="GO" id="GO:0016616">
    <property type="term" value="F:oxidoreductase activity, acting on the CH-OH group of donors, NAD or NADP as acceptor"/>
    <property type="evidence" value="ECO:0007669"/>
    <property type="project" value="TreeGrafter"/>
</dbReference>
<keyword evidence="5" id="KW-1185">Reference proteome</keyword>
<dbReference type="OrthoDB" id="271711at2"/>
<dbReference type="PANTHER" id="PTHR43362:SF1">
    <property type="entry name" value="MANNITOL DEHYDROGENASE 2-RELATED"/>
    <property type="match status" value="1"/>
</dbReference>
<dbReference type="Gene3D" id="3.40.50.720">
    <property type="entry name" value="NAD(P)-binding Rossmann-like Domain"/>
    <property type="match status" value="1"/>
</dbReference>
<dbReference type="RefSeq" id="WP_147902864.1">
    <property type="nucleotide sequence ID" value="NZ_BAAAGC010000002.1"/>
</dbReference>
<name>A0A5C8M4R2_9GAMM</name>
<dbReference type="InterPro" id="IPR036291">
    <property type="entry name" value="NAD(P)-bd_dom_sf"/>
</dbReference>
<evidence type="ECO:0000313" key="5">
    <source>
        <dbReference type="Proteomes" id="UP000321814"/>
    </source>
</evidence>
<dbReference type="AlphaFoldDB" id="A0A5C8M4R2"/>
<organism evidence="4 5">
    <name type="scientific">Rheinheimera tangshanensis</name>
    <dbReference type="NCBI Taxonomy" id="400153"/>
    <lineage>
        <taxon>Bacteria</taxon>
        <taxon>Pseudomonadati</taxon>
        <taxon>Pseudomonadota</taxon>
        <taxon>Gammaproteobacteria</taxon>
        <taxon>Chromatiales</taxon>
        <taxon>Chromatiaceae</taxon>
        <taxon>Rheinheimera</taxon>
    </lineage>
</organism>
<protein>
    <submittedName>
        <fullName evidence="4">Mannitol dehydrogenase family protein</fullName>
    </submittedName>
</protein>
<dbReference type="InterPro" id="IPR013118">
    <property type="entry name" value="Mannitol_DH_C"/>
</dbReference>
<dbReference type="Gene3D" id="1.10.1040.10">
    <property type="entry name" value="N-(1-d-carboxylethyl)-l-norvaline Dehydrogenase, domain 2"/>
    <property type="match status" value="1"/>
</dbReference>
<dbReference type="InterPro" id="IPR013131">
    <property type="entry name" value="Mannitol_DH_N"/>
</dbReference>
<dbReference type="InterPro" id="IPR000669">
    <property type="entry name" value="Mannitol_DH"/>
</dbReference>
<feature type="domain" description="Mannitol dehydrogenase N-terminal" evidence="2">
    <location>
        <begin position="33"/>
        <end position="276"/>
    </location>
</feature>
<dbReference type="EMBL" id="VRLR01000001">
    <property type="protein sequence ID" value="TXK82939.1"/>
    <property type="molecule type" value="Genomic_DNA"/>
</dbReference>
<sequence>MSIDIPRLQPALLEQLQGKLKLPAYDPSATGIGIVHIGPGAFFRAHQAWYTDLALKYGGDWGISVVSMRSNDLAKALTPQQGLYSLVLLDKTTEYQVVGSIRELLVAAEQYEQVLQRLAAPSSFYVTLTITEKGYCLNALGELDLTHADIQHDLQSNVKARSAIGLLVQALSLRFAANVPPFVLLSCDNLTDNGHKLRNAVLTFARQKQPALANWLEQQLLCPCTMVDSITPATDEELPKQLASELGYQDNWPIKREKFCQWVIEDILPAHRPAWHQVGVTYTQDVKAFEKAKLRLLNAPHSALAYLGSLCGLETVFDAMQQPALRQFVQQLAQDEIIGSFHAPAELNPTEYSVDIFQRFDNPAIRHLLAQIAWDGSQKLPMRVFPIILDNLAAGRSIRLLSRVVAGWLLFIRLRYQQQPNTALVDPLAKTLLDCAAACSGDAAKDTALFVALEQVFPPSLQQSNIFKAELASAYQQLSPLLLSAQGTDVATFLQDLVK</sequence>
<reference evidence="4 5" key="1">
    <citation type="submission" date="2019-08" db="EMBL/GenBank/DDBJ databases">
        <title>Draft genome analysis of Rheinheimera tangshanensis isolated from the roots of fresh rice plants (Oryza sativa).</title>
        <authorList>
            <person name="Yu Q."/>
            <person name="Qi Y."/>
            <person name="Zhang H."/>
            <person name="Pu J."/>
        </authorList>
    </citation>
    <scope>NUCLEOTIDE SEQUENCE [LARGE SCALE GENOMIC DNA]</scope>
    <source>
        <strain evidence="4 5">JA3-B52</strain>
    </source>
</reference>
<dbReference type="SUPFAM" id="SSF51735">
    <property type="entry name" value="NAD(P)-binding Rossmann-fold domains"/>
    <property type="match status" value="1"/>
</dbReference>
<evidence type="ECO:0000313" key="4">
    <source>
        <dbReference type="EMBL" id="TXK82939.1"/>
    </source>
</evidence>
<dbReference type="SUPFAM" id="SSF48179">
    <property type="entry name" value="6-phosphogluconate dehydrogenase C-terminal domain-like"/>
    <property type="match status" value="1"/>
</dbReference>